<keyword evidence="8 12" id="KW-1133">Transmembrane helix</keyword>
<dbReference type="FunFam" id="3.40.50.11660:FF:000004">
    <property type="entry name" value="Glycoprotein 3-alpha-L-fucosyltransferase A"/>
    <property type="match status" value="1"/>
</dbReference>
<feature type="domain" description="Fucosyltransferase C-terminal" evidence="13">
    <location>
        <begin position="257"/>
        <end position="433"/>
    </location>
</feature>
<dbReference type="InterPro" id="IPR031481">
    <property type="entry name" value="Glyco_tran_10_N"/>
</dbReference>
<proteinExistence type="inferred from homology"/>
<comment type="subcellular location">
    <subcellularLocation>
        <location evidence="1 12">Golgi apparatus</location>
        <location evidence="1 12">Golgi stack membrane</location>
        <topology evidence="1 12">Single-pass type II membrane protein</topology>
    </subcellularLocation>
</comment>
<dbReference type="Pfam" id="PF00852">
    <property type="entry name" value="Glyco_transf_10"/>
    <property type="match status" value="1"/>
</dbReference>
<gene>
    <name evidence="15" type="ORF">DGAL_LOCUS9416</name>
</gene>
<evidence type="ECO:0000259" key="13">
    <source>
        <dbReference type="Pfam" id="PF00852"/>
    </source>
</evidence>
<evidence type="ECO:0000313" key="16">
    <source>
        <dbReference type="Proteomes" id="UP000789390"/>
    </source>
</evidence>
<organism evidence="15 16">
    <name type="scientific">Daphnia galeata</name>
    <dbReference type="NCBI Taxonomy" id="27404"/>
    <lineage>
        <taxon>Eukaryota</taxon>
        <taxon>Metazoa</taxon>
        <taxon>Ecdysozoa</taxon>
        <taxon>Arthropoda</taxon>
        <taxon>Crustacea</taxon>
        <taxon>Branchiopoda</taxon>
        <taxon>Diplostraca</taxon>
        <taxon>Cladocera</taxon>
        <taxon>Anomopoda</taxon>
        <taxon>Daphniidae</taxon>
        <taxon>Daphnia</taxon>
    </lineage>
</organism>
<keyword evidence="7" id="KW-0735">Signal-anchor</keyword>
<dbReference type="InterPro" id="IPR001503">
    <property type="entry name" value="Glyco_trans_10"/>
</dbReference>
<keyword evidence="9 12" id="KW-0333">Golgi apparatus</keyword>
<keyword evidence="6 12" id="KW-0812">Transmembrane</keyword>
<comment type="caution">
    <text evidence="15">The sequence shown here is derived from an EMBL/GenBank/DDBJ whole genome shotgun (WGS) entry which is preliminary data.</text>
</comment>
<evidence type="ECO:0000256" key="4">
    <source>
        <dbReference type="ARBA" id="ARBA00022676"/>
    </source>
</evidence>
<dbReference type="SUPFAM" id="SSF53756">
    <property type="entry name" value="UDP-Glycosyltransferase/glycogen phosphorylase"/>
    <property type="match status" value="1"/>
</dbReference>
<feature type="transmembrane region" description="Helical" evidence="12">
    <location>
        <begin position="14"/>
        <end position="33"/>
    </location>
</feature>
<keyword evidence="16" id="KW-1185">Reference proteome</keyword>
<accession>A0A8J2RP24</accession>
<dbReference type="UniPathway" id="UPA00378"/>
<comment type="pathway">
    <text evidence="2">Protein modification; protein glycosylation.</text>
</comment>
<reference evidence="15" key="1">
    <citation type="submission" date="2021-11" db="EMBL/GenBank/DDBJ databases">
        <authorList>
            <person name="Schell T."/>
        </authorList>
    </citation>
    <scope>NUCLEOTIDE SEQUENCE</scope>
    <source>
        <strain evidence="15">M5</strain>
    </source>
</reference>
<dbReference type="Proteomes" id="UP000789390">
    <property type="component" value="Unassembled WGS sequence"/>
</dbReference>
<comment type="similarity">
    <text evidence="3 12">Belongs to the glycosyltransferase 10 family.</text>
</comment>
<evidence type="ECO:0000256" key="12">
    <source>
        <dbReference type="RuleBase" id="RU003832"/>
    </source>
</evidence>
<evidence type="ECO:0000256" key="11">
    <source>
        <dbReference type="ARBA" id="ARBA00023180"/>
    </source>
</evidence>
<dbReference type="GO" id="GO:0032580">
    <property type="term" value="C:Golgi cisterna membrane"/>
    <property type="evidence" value="ECO:0007669"/>
    <property type="project" value="UniProtKB-SubCell"/>
</dbReference>
<name>A0A8J2RP24_9CRUS</name>
<evidence type="ECO:0000256" key="10">
    <source>
        <dbReference type="ARBA" id="ARBA00023136"/>
    </source>
</evidence>
<dbReference type="Pfam" id="PF17039">
    <property type="entry name" value="Glyco_tran_10_N"/>
    <property type="match status" value="1"/>
</dbReference>
<sequence>MLWQKQQTKVRCRCLDRLPLIFSTILVLFIYNISKPASNYVIIIETQTTELSNSDKISSEKEMLSDSTKSVISQNETTHFNPFKNSPPSNVNDVLMAYTYNSFGFDKLKEGPIKTILFWNEAYGSKDYGIGFGRQGFQKLNCPLTECYTTDNRSMLKVTAEFDAIVFHLRTFNIEDLPPTRGQNQRWIFWSLESPQYNMQDIYPLDNLFNWTMTYRRDSDVVQPYGWIQPIDSISLNPSVEEINREMELAVKRKTTNKKTKLVAWFVSNCQSKSRREHYANALAKYVQVDVYGECGSMTCERDNAANCYVMLEQDYKFYLSFENSFCDDYVTEKFFAILQLEVVPIVFGGSDYTSISPPFSYINAQDFETALQLADYLKMLDSNEDLYNQYFWWKPHYRVRNHIQDLKLSMCGLCSRLHYDKALKIYEDMEKWWIEDSHCHVPRRTSSASYFQAKHQETELNWCLNRTTQTIPIPERYSANPDDKKRVKNKTEEDYSEAKVYIGVWEHATQILEAEDIFPKPLKQAASDYEREWLSRPSRDWHETITVGQT</sequence>
<keyword evidence="4 12" id="KW-0328">Glycosyltransferase</keyword>
<evidence type="ECO:0000256" key="2">
    <source>
        <dbReference type="ARBA" id="ARBA00004922"/>
    </source>
</evidence>
<keyword evidence="11" id="KW-0325">Glycoprotein</keyword>
<dbReference type="InterPro" id="IPR055270">
    <property type="entry name" value="Glyco_tran_10_C"/>
</dbReference>
<dbReference type="EMBL" id="CAKKLH010000223">
    <property type="protein sequence ID" value="CAH0106262.1"/>
    <property type="molecule type" value="Genomic_DNA"/>
</dbReference>
<dbReference type="OrthoDB" id="427096at2759"/>
<evidence type="ECO:0000259" key="14">
    <source>
        <dbReference type="Pfam" id="PF17039"/>
    </source>
</evidence>
<keyword evidence="10 12" id="KW-0472">Membrane</keyword>
<evidence type="ECO:0000313" key="15">
    <source>
        <dbReference type="EMBL" id="CAH0106262.1"/>
    </source>
</evidence>
<evidence type="ECO:0000256" key="6">
    <source>
        <dbReference type="ARBA" id="ARBA00022692"/>
    </source>
</evidence>
<evidence type="ECO:0000256" key="9">
    <source>
        <dbReference type="ARBA" id="ARBA00023034"/>
    </source>
</evidence>
<evidence type="ECO:0000256" key="3">
    <source>
        <dbReference type="ARBA" id="ARBA00008919"/>
    </source>
</evidence>
<dbReference type="PANTHER" id="PTHR48438">
    <property type="entry name" value="ALPHA-(1,3)-FUCOSYLTRANSFERASE C-RELATED"/>
    <property type="match status" value="1"/>
</dbReference>
<evidence type="ECO:0000256" key="1">
    <source>
        <dbReference type="ARBA" id="ARBA00004447"/>
    </source>
</evidence>
<dbReference type="GO" id="GO:0008417">
    <property type="term" value="F:fucosyltransferase activity"/>
    <property type="evidence" value="ECO:0007669"/>
    <property type="project" value="InterPro"/>
</dbReference>
<dbReference type="AlphaFoldDB" id="A0A8J2RP24"/>
<evidence type="ECO:0000256" key="5">
    <source>
        <dbReference type="ARBA" id="ARBA00022679"/>
    </source>
</evidence>
<feature type="domain" description="Fucosyltransferase N-terminal" evidence="14">
    <location>
        <begin position="114"/>
        <end position="226"/>
    </location>
</feature>
<dbReference type="InterPro" id="IPR038577">
    <property type="entry name" value="GT10-like_C_sf"/>
</dbReference>
<dbReference type="PANTHER" id="PTHR48438:SF1">
    <property type="entry name" value="ALPHA-(1,3)-FUCOSYLTRANSFERASE C-RELATED"/>
    <property type="match status" value="1"/>
</dbReference>
<evidence type="ECO:0000256" key="7">
    <source>
        <dbReference type="ARBA" id="ARBA00022968"/>
    </source>
</evidence>
<dbReference type="Gene3D" id="3.40.50.11660">
    <property type="entry name" value="Glycosyl transferase family 10, C-terminal domain"/>
    <property type="match status" value="1"/>
</dbReference>
<keyword evidence="5 12" id="KW-0808">Transferase</keyword>
<dbReference type="EC" id="2.4.1.-" evidence="12"/>
<evidence type="ECO:0000256" key="8">
    <source>
        <dbReference type="ARBA" id="ARBA00022989"/>
    </source>
</evidence>
<protein>
    <recommendedName>
        <fullName evidence="12">Fucosyltransferase</fullName>
        <ecNumber evidence="12">2.4.1.-</ecNumber>
    </recommendedName>
</protein>